<dbReference type="Pfam" id="PF03805">
    <property type="entry name" value="CLAG"/>
    <property type="match status" value="1"/>
</dbReference>
<evidence type="ECO:0000313" key="3">
    <source>
        <dbReference type="Proteomes" id="UP000219813"/>
    </source>
</evidence>
<name>A0A1D3PB14_PLAMA</name>
<accession>A0A1D3PB14</accession>
<evidence type="ECO:0000256" key="1">
    <source>
        <dbReference type="SAM" id="SignalP"/>
    </source>
</evidence>
<gene>
    <name evidence="2" type="primary">PmUG01_08053700</name>
    <name evidence="2" type="ORF">PMUG01_08053700</name>
</gene>
<dbReference type="VEuPathDB" id="PlasmoDB:PmUG01_08053700"/>
<feature type="signal peptide" evidence="1">
    <location>
        <begin position="1"/>
        <end position="24"/>
    </location>
</feature>
<dbReference type="OrthoDB" id="369952at2759"/>
<dbReference type="InterPro" id="IPR005553">
    <property type="entry name" value="CLAG"/>
</dbReference>
<dbReference type="OMA" id="IESAYEM"/>
<evidence type="ECO:0000313" key="2">
    <source>
        <dbReference type="EMBL" id="SCN12407.1"/>
    </source>
</evidence>
<protein>
    <submittedName>
        <fullName evidence="2">Cytoadherence linked asexual protein, putative</fullName>
    </submittedName>
</protein>
<organism evidence="2 3">
    <name type="scientific">Plasmodium malariae</name>
    <dbReference type="NCBI Taxonomy" id="5858"/>
    <lineage>
        <taxon>Eukaryota</taxon>
        <taxon>Sar</taxon>
        <taxon>Alveolata</taxon>
        <taxon>Apicomplexa</taxon>
        <taxon>Aconoidasida</taxon>
        <taxon>Haemosporida</taxon>
        <taxon>Plasmodiidae</taxon>
        <taxon>Plasmodium</taxon>
        <taxon>Plasmodium (Plasmodium)</taxon>
    </lineage>
</organism>
<dbReference type="EMBL" id="LT594629">
    <property type="protein sequence ID" value="SCN12407.1"/>
    <property type="molecule type" value="Genomic_DNA"/>
</dbReference>
<dbReference type="Proteomes" id="UP000219813">
    <property type="component" value="Chromosome 8"/>
</dbReference>
<sequence>MISVLTAPISILFIFLSLQDNVKCIFHKNRNIDELKYMIDNKELFINLKALEKLIIKSLHTDELKVPIVKPENKEYLNDMSNFKIIKVNTQNGDINEYFIPNTAASVHDIIKYEHIAKEQLIQSYNFEISDSIKKKIIILRALKIIKIMLIPMDSYKNTKDLKKSLIELNELFLYDDEDYKIDNSQQNFEEYFENTLNYINEIKKKGPKENAYLSVILGNTNLDVSNSNDMFFTTNDNINLLRNLDKISSHYGIAMYTLVGSHLIALGHFLILKLALKNFENYFMQGELTFFSWQKILQHNISDRFRLLDIMCDADGINYSKKKRRKSYLKNNKNSSCDECNILEFLIHHFNKYQMELITNIYQEDFNTQVLLEHNHIKEDFLKFMCNDIDSCNMYSSNNFLTEGINVIPVESRSSYSSSINPFNLETNFFIFTKQYNYFSPKKIIYMHFLNLTGLLNNKAMAYASSLYLPGYNNAIHLSYDQKSNITDLLCHLIECVQTCVLSHKEHKGLQDKDIKHSDHKQFDSTKCNMCKGIFKYINKKQEGCLSMLQKYYNYVTNVIKLNDISTLIRNVNFYEDYDNFLANDINWYTFLLLFRLTTYEDIAHKNIAEAMYLSLKEEDTFHRKITTSYWFPSAVKKSYTLYVRRNLPMSLIEKLESMLKSQTIEKIKKSIKFLVHVNSFLQLDFFSYLNEPPIGELRPYALSILIENKFKEWYDNSEIGYFFLNYNNEYVRKRMTDGLRSQKFLAPKLEKWNFLMKKYIMKSYESYFNQKHVKQLFRYHNNYNINNRIMLMKDSYELYSKNYKDIIFLADIFNIRKYISSTPKSKFIIDRTLYYMHSIAGNSVGFYRYGIIYGFTMNEKHFKDVADELFGIYKTNKNIFSDISFLQAVYLLCRKIEDSFHVQRTNDKMGLGNIFLFNVSNNYSKMSREEREEEINNSMTSKFFAKTFFTMFQIIFSIMLSNNANMLDKKYGTTTMLSMTLQEKAFFNAAYAYYGSILDKIKNSFLPPYAKKIITQIKYGRTFIFANLFLLCSKIYSLLKLNNLSILCENQAIASPNYYSSEKIIQYINRKYIGLNLTFFVLRIQDVHSNPNELNFIYNKLQWPDVGKPMGLITAYVMSNLFIQTGTVFPESFLANLRNQTNKSLSVNYDLYKIIKKKPVVHALIFDTIKRVINGLLGTVFFFNFMRLYAIYQTFVYIFVNNIRVLHRFYRVFEYYVTNLVRTQFRRFTTDKVLKFVRKKLINIERTGYMEESIKARLQAKNDSDNPLLQNFKGNISMLSPQVTDALLKDAYLVYVDDNSFFDGLDEDEKFLNDKNSISFNYSEEL</sequence>
<dbReference type="GO" id="GO:0020035">
    <property type="term" value="P:adhesion of symbiont to microvasculature"/>
    <property type="evidence" value="ECO:0007669"/>
    <property type="project" value="InterPro"/>
</dbReference>
<keyword evidence="1" id="KW-0732">Signal</keyword>
<dbReference type="RefSeq" id="XP_028861378.1">
    <property type="nucleotide sequence ID" value="XM_029004717.1"/>
</dbReference>
<feature type="chain" id="PRO_5008919142" evidence="1">
    <location>
        <begin position="25"/>
        <end position="1328"/>
    </location>
</feature>
<proteinExistence type="predicted"/>
<dbReference type="KEGG" id="pmal:PMUG01_08053700"/>
<dbReference type="GeneID" id="39868519"/>
<keyword evidence="3" id="KW-1185">Reference proteome</keyword>
<reference evidence="2 3" key="1">
    <citation type="submission" date="2016-06" db="EMBL/GenBank/DDBJ databases">
        <authorList>
            <consortium name="Pathogen Informatics"/>
        </authorList>
    </citation>
    <scope>NUCLEOTIDE SEQUENCE [LARGE SCALE GENOMIC DNA]</scope>
</reference>